<gene>
    <name evidence="2" type="ORF">FDG2_0128</name>
</gene>
<feature type="transmembrane region" description="Helical" evidence="1">
    <location>
        <begin position="13"/>
        <end position="32"/>
    </location>
</feature>
<name>A0A1C3NSX9_9ACTN</name>
<evidence type="ECO:0000256" key="1">
    <source>
        <dbReference type="SAM" id="Phobius"/>
    </source>
</evidence>
<protein>
    <submittedName>
        <fullName evidence="2">Putative membrane protein</fullName>
    </submittedName>
</protein>
<feature type="transmembrane region" description="Helical" evidence="1">
    <location>
        <begin position="107"/>
        <end position="128"/>
    </location>
</feature>
<dbReference type="EMBL" id="FLUV01000053">
    <property type="protein sequence ID" value="SBW17244.1"/>
    <property type="molecule type" value="Genomic_DNA"/>
</dbReference>
<keyword evidence="3" id="KW-1185">Reference proteome</keyword>
<sequence length="254" mass="25832">MTVNPKVVGADQWISRLVGAGLAIVAGVAAVVSYRHMRDLSGRHGEDGLSSTILPLSVDGLLAVAALVLLADARAGRRGGRATAWFAVTLGIGASMAANVAHAEPNWTGRLIGLWAPVALAVALELALRHARHIAAVTDGSTAEDVSSPVEGEGYAGESEIVSVSPAVPPRLVPSQPADSPGTAVDLSASTGHGFPPDLVKIAKEVLAELRLNARSVSASAMARGIRACGGSISTDRAHKLFTHVAGTVEEAAA</sequence>
<keyword evidence="1" id="KW-0812">Transmembrane</keyword>
<dbReference type="InterPro" id="IPR021235">
    <property type="entry name" value="DUF2637"/>
</dbReference>
<reference evidence="3" key="1">
    <citation type="submission" date="2016-02" db="EMBL/GenBank/DDBJ databases">
        <authorList>
            <person name="Wibberg D."/>
        </authorList>
    </citation>
    <scope>NUCLEOTIDE SEQUENCE [LARGE SCALE GENOMIC DNA]</scope>
</reference>
<evidence type="ECO:0000313" key="2">
    <source>
        <dbReference type="EMBL" id="SBW17244.1"/>
    </source>
</evidence>
<proteinExistence type="predicted"/>
<dbReference type="Proteomes" id="UP000199013">
    <property type="component" value="Unassembled WGS sequence"/>
</dbReference>
<feature type="transmembrane region" description="Helical" evidence="1">
    <location>
        <begin position="82"/>
        <end position="101"/>
    </location>
</feature>
<dbReference type="Pfam" id="PF10935">
    <property type="entry name" value="DUF2637"/>
    <property type="match status" value="1"/>
</dbReference>
<feature type="transmembrane region" description="Helical" evidence="1">
    <location>
        <begin position="52"/>
        <end position="70"/>
    </location>
</feature>
<keyword evidence="1" id="KW-0472">Membrane</keyword>
<dbReference type="AlphaFoldDB" id="A0A1C3NSX9"/>
<organism evidence="2 3">
    <name type="scientific">Candidatus Protofrankia californiensis</name>
    <dbReference type="NCBI Taxonomy" id="1839754"/>
    <lineage>
        <taxon>Bacteria</taxon>
        <taxon>Bacillati</taxon>
        <taxon>Actinomycetota</taxon>
        <taxon>Actinomycetes</taxon>
        <taxon>Frankiales</taxon>
        <taxon>Frankiaceae</taxon>
        <taxon>Protofrankia</taxon>
    </lineage>
</organism>
<accession>A0A1C3NSX9</accession>
<keyword evidence="1" id="KW-1133">Transmembrane helix</keyword>
<evidence type="ECO:0000313" key="3">
    <source>
        <dbReference type="Proteomes" id="UP000199013"/>
    </source>
</evidence>